<dbReference type="RefSeq" id="WP_377554549.1">
    <property type="nucleotide sequence ID" value="NZ_JBHUHQ010000002.1"/>
</dbReference>
<comment type="caution">
    <text evidence="2">The sequence shown here is derived from an EMBL/GenBank/DDBJ whole genome shotgun (WGS) entry which is preliminary data.</text>
</comment>
<dbReference type="EMBL" id="JBHUHQ010000002">
    <property type="protein sequence ID" value="MFD2042869.1"/>
    <property type="molecule type" value="Genomic_DNA"/>
</dbReference>
<evidence type="ECO:0000313" key="3">
    <source>
        <dbReference type="Proteomes" id="UP001597383"/>
    </source>
</evidence>
<dbReference type="Proteomes" id="UP001597383">
    <property type="component" value="Unassembled WGS sequence"/>
</dbReference>
<organism evidence="2 3">
    <name type="scientific">Ornithinibacillus salinisoli</name>
    <dbReference type="NCBI Taxonomy" id="1848459"/>
    <lineage>
        <taxon>Bacteria</taxon>
        <taxon>Bacillati</taxon>
        <taxon>Bacillota</taxon>
        <taxon>Bacilli</taxon>
        <taxon>Bacillales</taxon>
        <taxon>Bacillaceae</taxon>
        <taxon>Ornithinibacillus</taxon>
    </lineage>
</organism>
<evidence type="ECO:0008006" key="4">
    <source>
        <dbReference type="Google" id="ProtNLM"/>
    </source>
</evidence>
<keyword evidence="1" id="KW-0812">Transmembrane</keyword>
<reference evidence="3" key="1">
    <citation type="journal article" date="2019" name="Int. J. Syst. Evol. Microbiol.">
        <title>The Global Catalogue of Microorganisms (GCM) 10K type strain sequencing project: providing services to taxonomists for standard genome sequencing and annotation.</title>
        <authorList>
            <consortium name="The Broad Institute Genomics Platform"/>
            <consortium name="The Broad Institute Genome Sequencing Center for Infectious Disease"/>
            <person name="Wu L."/>
            <person name="Ma J."/>
        </authorList>
    </citation>
    <scope>NUCLEOTIDE SEQUENCE [LARGE SCALE GENOMIC DNA]</scope>
    <source>
        <strain evidence="3">R28</strain>
    </source>
</reference>
<feature type="transmembrane region" description="Helical" evidence="1">
    <location>
        <begin position="62"/>
        <end position="81"/>
    </location>
</feature>
<sequence>MTATMIIGIVAYHENCYSKDLKGATSFLLDNTPINGFAGNVVTVISVILGMLLLFLPSPEKYLSLLALIPIVYRLVSYVLFERKLI</sequence>
<feature type="transmembrane region" description="Helical" evidence="1">
    <location>
        <begin position="37"/>
        <end position="56"/>
    </location>
</feature>
<keyword evidence="1" id="KW-1133">Transmembrane helix</keyword>
<evidence type="ECO:0000313" key="2">
    <source>
        <dbReference type="EMBL" id="MFD2042869.1"/>
    </source>
</evidence>
<protein>
    <recommendedName>
        <fullName evidence="4">DUF3784 domain-containing protein</fullName>
    </recommendedName>
</protein>
<proteinExistence type="predicted"/>
<gene>
    <name evidence="2" type="ORF">ACFSJF_00905</name>
</gene>
<name>A0ABW4VUM8_9BACI</name>
<evidence type="ECO:0000256" key="1">
    <source>
        <dbReference type="SAM" id="Phobius"/>
    </source>
</evidence>
<accession>A0ABW4VUM8</accession>
<keyword evidence="3" id="KW-1185">Reference proteome</keyword>
<keyword evidence="1" id="KW-0472">Membrane</keyword>